<reference evidence="3 4" key="1">
    <citation type="submission" date="2021-09" db="EMBL/GenBank/DDBJ databases">
        <title>Whole genome sequence of Nocardioides sp. GBK3QG-3.</title>
        <authorList>
            <person name="Tuo L."/>
        </authorList>
    </citation>
    <scope>NUCLEOTIDE SEQUENCE [LARGE SCALE GENOMIC DNA]</scope>
    <source>
        <strain evidence="3 4">GBK3QG-3</strain>
    </source>
</reference>
<protein>
    <submittedName>
        <fullName evidence="3">DUF4350 domain-containing protein</fullName>
    </submittedName>
</protein>
<gene>
    <name evidence="3" type="ORF">K8U61_15695</name>
</gene>
<name>A0ABS7UG56_9ACTN</name>
<evidence type="ECO:0000313" key="4">
    <source>
        <dbReference type="Proteomes" id="UP000780875"/>
    </source>
</evidence>
<evidence type="ECO:0000256" key="1">
    <source>
        <dbReference type="SAM" id="Phobius"/>
    </source>
</evidence>
<feature type="transmembrane region" description="Helical" evidence="1">
    <location>
        <begin position="22"/>
        <end position="45"/>
    </location>
</feature>
<sequence length="382" mass="40111">MTATLTPEAPAKRGGRLRRHRSTLVVGIGLAVAVLVVLLAGGAGVRSAALDPDNPDPAGAQAVARVLEDQGVDVTVVRSADALDDTEVGADTTVLVTSTDQLGQSTLDRLVDHTRGARLVLTEPGRGPTRALGLRADPQAVTFDDAVAAGCADPSYSGLAVAVDDGVEYDVDGGCFRGGSGALLAEPRPDLWLLGAGEALSNDQVLRADNAAVALRLLGGRDRLVWYVPSLDDLVADDGVSLQTLLPSWLRPALWLAAVAVLALMVWRARRLGPLAVEPLPVVVRAIETTRSRGRLYRKAGDRAHAAAILRGAARARAADRLRLGSRPDPDTLVRDLARHTGRSVDEIAALVGPTAPAPATDHDLITLAERLAELDEEVRRP</sequence>
<organism evidence="3 4">
    <name type="scientific">Nocardioides mangrovi</name>
    <dbReference type="NCBI Taxonomy" id="2874580"/>
    <lineage>
        <taxon>Bacteria</taxon>
        <taxon>Bacillati</taxon>
        <taxon>Actinomycetota</taxon>
        <taxon>Actinomycetes</taxon>
        <taxon>Propionibacteriales</taxon>
        <taxon>Nocardioidaceae</taxon>
        <taxon>Nocardioides</taxon>
    </lineage>
</organism>
<accession>A0ABS7UG56</accession>
<proteinExistence type="predicted"/>
<dbReference type="InterPro" id="IPR025646">
    <property type="entry name" value="DUF4350"/>
</dbReference>
<keyword evidence="1" id="KW-1133">Transmembrane helix</keyword>
<evidence type="ECO:0000313" key="3">
    <source>
        <dbReference type="EMBL" id="MBZ5739618.1"/>
    </source>
</evidence>
<keyword evidence="4" id="KW-1185">Reference proteome</keyword>
<keyword evidence="1" id="KW-0472">Membrane</keyword>
<keyword evidence="1" id="KW-0812">Transmembrane</keyword>
<dbReference type="Proteomes" id="UP000780875">
    <property type="component" value="Unassembled WGS sequence"/>
</dbReference>
<dbReference type="EMBL" id="JAIQZJ010000009">
    <property type="protein sequence ID" value="MBZ5739618.1"/>
    <property type="molecule type" value="Genomic_DNA"/>
</dbReference>
<dbReference type="Pfam" id="PF14258">
    <property type="entry name" value="DUF4350"/>
    <property type="match status" value="1"/>
</dbReference>
<dbReference type="RefSeq" id="WP_224123988.1">
    <property type="nucleotide sequence ID" value="NZ_JAIQZJ010000009.1"/>
</dbReference>
<feature type="domain" description="DUF4350" evidence="2">
    <location>
        <begin position="52"/>
        <end position="218"/>
    </location>
</feature>
<comment type="caution">
    <text evidence="3">The sequence shown here is derived from an EMBL/GenBank/DDBJ whole genome shotgun (WGS) entry which is preliminary data.</text>
</comment>
<evidence type="ECO:0000259" key="2">
    <source>
        <dbReference type="Pfam" id="PF14258"/>
    </source>
</evidence>